<dbReference type="SUPFAM" id="SSF75304">
    <property type="entry name" value="Amidase signature (AS) enzymes"/>
    <property type="match status" value="1"/>
</dbReference>
<sequence>MDLGYRTATALLSDLGAGRVGSVELLDHLLARAEKLNPAINAIVVRDTEEARARAAQADAARRRGESWGPLHGLPMTVKECFDVAGLPTTAGAPALKANAAQRHADAVQRLVDAGAVIFGKTNVPLFAGDLQSYNDVYGTTNNPWDTSRGPGGSSGGSAAALAAGLTPLELGSDIGGSIRNPAHFCGVYGHKPSYGLISVRGHVPGPPNSLLQVDIGVAGPLARSAEDLDLALAVLAGPDEFDAPAWRVELPAPRQAQLRDYRIAICADDPFCPVDAEIAGLIRATAAALAKAGAKVADARPDLDFGQSFRHFYQMLAATLAAGFPEPVLQGLEARAKAAADDSIAYADLFARGASMRHAAYNQAAALRQQQRAAWGRFFGDWDVFLCPVVPMAAFPHDHSPDMLSRRLTVNGTARPYGDALCWAGLIGNVRLPATVVPIGRTKAGLPVGMQIVGPYLEDRTPIDVARRLADLIGGFAPPPGYA</sequence>
<dbReference type="GO" id="GO:0012505">
    <property type="term" value="C:endomembrane system"/>
    <property type="evidence" value="ECO:0007669"/>
    <property type="project" value="TreeGrafter"/>
</dbReference>
<evidence type="ECO:0000259" key="1">
    <source>
        <dbReference type="Pfam" id="PF01425"/>
    </source>
</evidence>
<dbReference type="Pfam" id="PF01425">
    <property type="entry name" value="Amidase"/>
    <property type="match status" value="1"/>
</dbReference>
<dbReference type="Gene3D" id="3.90.1300.10">
    <property type="entry name" value="Amidase signature (AS) domain"/>
    <property type="match status" value="1"/>
</dbReference>
<organism evidence="2 3">
    <name type="scientific">Vineibacter terrae</name>
    <dbReference type="NCBI Taxonomy" id="2586908"/>
    <lineage>
        <taxon>Bacteria</taxon>
        <taxon>Pseudomonadati</taxon>
        <taxon>Pseudomonadota</taxon>
        <taxon>Alphaproteobacteria</taxon>
        <taxon>Hyphomicrobiales</taxon>
        <taxon>Vineibacter</taxon>
    </lineage>
</organism>
<name>A0A5C8PPK6_9HYPH</name>
<dbReference type="OrthoDB" id="9814821at2"/>
<dbReference type="Proteomes" id="UP000321638">
    <property type="component" value="Unassembled WGS sequence"/>
</dbReference>
<keyword evidence="3" id="KW-1185">Reference proteome</keyword>
<dbReference type="GO" id="GO:0004040">
    <property type="term" value="F:amidase activity"/>
    <property type="evidence" value="ECO:0007669"/>
    <property type="project" value="UniProtKB-EC"/>
</dbReference>
<comment type="caution">
    <text evidence="2">The sequence shown here is derived from an EMBL/GenBank/DDBJ whole genome shotgun (WGS) entry which is preliminary data.</text>
</comment>
<dbReference type="InterPro" id="IPR036928">
    <property type="entry name" value="AS_sf"/>
</dbReference>
<protein>
    <submittedName>
        <fullName evidence="2">Amidase</fullName>
        <ecNumber evidence="2">3.5.1.4</ecNumber>
    </submittedName>
</protein>
<proteinExistence type="predicted"/>
<accession>A0A5C8PPK6</accession>
<keyword evidence="2" id="KW-0378">Hydrolase</keyword>
<gene>
    <name evidence="2" type="ORF">FHP25_11285</name>
</gene>
<evidence type="ECO:0000313" key="2">
    <source>
        <dbReference type="EMBL" id="TXL76766.1"/>
    </source>
</evidence>
<feature type="domain" description="Amidase" evidence="1">
    <location>
        <begin position="24"/>
        <end position="461"/>
    </location>
</feature>
<dbReference type="AlphaFoldDB" id="A0A5C8PPK6"/>
<dbReference type="EMBL" id="VDUZ01000010">
    <property type="protein sequence ID" value="TXL76766.1"/>
    <property type="molecule type" value="Genomic_DNA"/>
</dbReference>
<dbReference type="InterPro" id="IPR052739">
    <property type="entry name" value="FAAH2"/>
</dbReference>
<dbReference type="PANTHER" id="PTHR43372:SF4">
    <property type="entry name" value="FATTY-ACID AMIDE HYDROLASE 2"/>
    <property type="match status" value="1"/>
</dbReference>
<reference evidence="2 3" key="1">
    <citation type="submission" date="2019-06" db="EMBL/GenBank/DDBJ databases">
        <title>New taxonomy in bacterial strain CC-CFT640, isolated from vineyard.</title>
        <authorList>
            <person name="Lin S.-Y."/>
            <person name="Tsai C.-F."/>
            <person name="Young C.-C."/>
        </authorList>
    </citation>
    <scope>NUCLEOTIDE SEQUENCE [LARGE SCALE GENOMIC DNA]</scope>
    <source>
        <strain evidence="2 3">CC-CFT640</strain>
    </source>
</reference>
<dbReference type="RefSeq" id="WP_147847030.1">
    <property type="nucleotide sequence ID" value="NZ_VDUZ01000010.1"/>
</dbReference>
<dbReference type="PANTHER" id="PTHR43372">
    <property type="entry name" value="FATTY-ACID AMIDE HYDROLASE"/>
    <property type="match status" value="1"/>
</dbReference>
<dbReference type="InterPro" id="IPR023631">
    <property type="entry name" value="Amidase_dom"/>
</dbReference>
<evidence type="ECO:0000313" key="3">
    <source>
        <dbReference type="Proteomes" id="UP000321638"/>
    </source>
</evidence>
<dbReference type="NCBIfam" id="NF004816">
    <property type="entry name" value="PRK06170.1"/>
    <property type="match status" value="1"/>
</dbReference>
<dbReference type="EC" id="3.5.1.4" evidence="2"/>